<organism evidence="3 4">
    <name type="scientific">Vibrio tritonius</name>
    <dbReference type="NCBI Taxonomy" id="1435069"/>
    <lineage>
        <taxon>Bacteria</taxon>
        <taxon>Pseudomonadati</taxon>
        <taxon>Pseudomonadota</taxon>
        <taxon>Gammaproteobacteria</taxon>
        <taxon>Vibrionales</taxon>
        <taxon>Vibrionaceae</taxon>
        <taxon>Vibrio</taxon>
    </lineage>
</organism>
<dbReference type="PANTHER" id="PTHR33121">
    <property type="entry name" value="CYCLIC DI-GMP PHOSPHODIESTERASE PDEF"/>
    <property type="match status" value="1"/>
</dbReference>
<dbReference type="Pfam" id="PF00990">
    <property type="entry name" value="GGDEF"/>
    <property type="match status" value="1"/>
</dbReference>
<dbReference type="InterPro" id="IPR043128">
    <property type="entry name" value="Rev_trsase/Diguanyl_cyclase"/>
</dbReference>
<name>A0ABS7YMP1_9VIBR</name>
<feature type="domain" description="GGDEF" evidence="2">
    <location>
        <begin position="245"/>
        <end position="378"/>
    </location>
</feature>
<keyword evidence="3" id="KW-0548">Nucleotidyltransferase</keyword>
<dbReference type="CDD" id="cd01949">
    <property type="entry name" value="GGDEF"/>
    <property type="match status" value="1"/>
</dbReference>
<dbReference type="NCBIfam" id="TIGR00254">
    <property type="entry name" value="GGDEF"/>
    <property type="match status" value="1"/>
</dbReference>
<keyword evidence="1" id="KW-0812">Transmembrane</keyword>
<keyword evidence="1" id="KW-1133">Transmembrane helix</keyword>
<evidence type="ECO:0000256" key="1">
    <source>
        <dbReference type="SAM" id="Phobius"/>
    </source>
</evidence>
<dbReference type="EMBL" id="JAIWIU010000077">
    <property type="protein sequence ID" value="MCA2016952.1"/>
    <property type="molecule type" value="Genomic_DNA"/>
</dbReference>
<evidence type="ECO:0000313" key="4">
    <source>
        <dbReference type="Proteomes" id="UP001199044"/>
    </source>
</evidence>
<proteinExistence type="predicted"/>
<dbReference type="InterPro" id="IPR000160">
    <property type="entry name" value="GGDEF_dom"/>
</dbReference>
<dbReference type="Proteomes" id="UP001199044">
    <property type="component" value="Unassembled WGS sequence"/>
</dbReference>
<dbReference type="PANTHER" id="PTHR33121:SF79">
    <property type="entry name" value="CYCLIC DI-GMP PHOSPHODIESTERASE PDED-RELATED"/>
    <property type="match status" value="1"/>
</dbReference>
<evidence type="ECO:0000259" key="2">
    <source>
        <dbReference type="PROSITE" id="PS50887"/>
    </source>
</evidence>
<dbReference type="GO" id="GO:0052621">
    <property type="term" value="F:diguanylate cyclase activity"/>
    <property type="evidence" value="ECO:0007669"/>
    <property type="project" value="UniProtKB-EC"/>
</dbReference>
<feature type="transmembrane region" description="Helical" evidence="1">
    <location>
        <begin position="21"/>
        <end position="42"/>
    </location>
</feature>
<evidence type="ECO:0000313" key="3">
    <source>
        <dbReference type="EMBL" id="MCA2016952.1"/>
    </source>
</evidence>
<keyword evidence="1" id="KW-0472">Membrane</keyword>
<dbReference type="InterPro" id="IPR029787">
    <property type="entry name" value="Nucleotide_cyclase"/>
</dbReference>
<dbReference type="SMART" id="SM00267">
    <property type="entry name" value="GGDEF"/>
    <property type="match status" value="1"/>
</dbReference>
<keyword evidence="3" id="KW-0808">Transferase</keyword>
<keyword evidence="4" id="KW-1185">Reference proteome</keyword>
<dbReference type="EC" id="2.7.7.65" evidence="3"/>
<dbReference type="SUPFAM" id="SSF55073">
    <property type="entry name" value="Nucleotide cyclase"/>
    <property type="match status" value="1"/>
</dbReference>
<gene>
    <name evidence="3" type="ORF">LDJ79_12575</name>
</gene>
<feature type="transmembrane region" description="Helical" evidence="1">
    <location>
        <begin position="178"/>
        <end position="196"/>
    </location>
</feature>
<reference evidence="4" key="1">
    <citation type="submission" date="2023-07" db="EMBL/GenBank/DDBJ databases">
        <title>Molecular identification of indigenous halophilic bacteria isolated from red sea cost, biodegradation of synthetic dyes and assessment of degraded metabolite toxicity.</title>
        <authorList>
            <person name="Chaieb K."/>
            <person name="Altayb H.N."/>
        </authorList>
    </citation>
    <scope>NUCLEOTIDE SEQUENCE [LARGE SCALE GENOMIC DNA]</scope>
    <source>
        <strain evidence="4">K20</strain>
    </source>
</reference>
<comment type="caution">
    <text evidence="3">The sequence shown here is derived from an EMBL/GenBank/DDBJ whole genome shotgun (WGS) entry which is preliminary data.</text>
</comment>
<protein>
    <submittedName>
        <fullName evidence="3">Diguanylate cyclase</fullName>
        <ecNumber evidence="3">2.7.7.65</ecNumber>
    </submittedName>
</protein>
<dbReference type="Gene3D" id="3.30.70.270">
    <property type="match status" value="1"/>
</dbReference>
<sequence>MKADSSHKQQLATSTQIANWISLQQVALILVCIIGLTLFFTYTHAKEQREEALRHAKLSLKLVQDALLESHTEPETWRYIDLQRPSIQELLDHLANDLDTRVYLYVDDEQRLAPSSSVRKEEYSAVDLSRNAIIELQMGATSAYYTNNNTPRYLLAQALSNDLLLVADVPQPSWRKRFGAPIYVLLTCGFILTLFIRRSGRRLSRLWRKQSVAQAMIDPLTMVPSRYGFSLLSKAYFPPNAAASLPIGILVVNVQQFNQFNQRYSPAFADKILQAIAQWLTQQVDSQHLLCRWNGDEFLILLQDCEAEEAQIRAQYILHHFNHSPLVIDDIQLKVDVQIGGCCGYAHHSAASLVLGANEALQMAKVQQSEFILHHCGN</sequence>
<dbReference type="RefSeq" id="WP_225250808.1">
    <property type="nucleotide sequence ID" value="NZ_JAIWIU010000077.1"/>
</dbReference>
<dbReference type="InterPro" id="IPR050706">
    <property type="entry name" value="Cyclic-di-GMP_PDE-like"/>
</dbReference>
<accession>A0ABS7YMP1</accession>
<dbReference type="PROSITE" id="PS50887">
    <property type="entry name" value="GGDEF"/>
    <property type="match status" value="1"/>
</dbReference>